<organism evidence="1 2">
    <name type="scientific">Streptomyces xantholiticus</name>
    <dbReference type="NCBI Taxonomy" id="68285"/>
    <lineage>
        <taxon>Bacteria</taxon>
        <taxon>Bacillati</taxon>
        <taxon>Actinomycetota</taxon>
        <taxon>Actinomycetes</taxon>
        <taxon>Kitasatosporales</taxon>
        <taxon>Streptomycetaceae</taxon>
        <taxon>Streptomyces</taxon>
    </lineage>
</organism>
<dbReference type="RefSeq" id="WP_351977738.1">
    <property type="nucleotide sequence ID" value="NZ_JBEPBX010000023.1"/>
</dbReference>
<accession>A0ABV1V089</accession>
<dbReference type="Proteomes" id="UP001445472">
    <property type="component" value="Unassembled WGS sequence"/>
</dbReference>
<proteinExistence type="predicted"/>
<reference evidence="1 2" key="1">
    <citation type="submission" date="2024-06" db="EMBL/GenBank/DDBJ databases">
        <title>The Natural Products Discovery Center: Release of the First 8490 Sequenced Strains for Exploring Actinobacteria Biosynthetic Diversity.</title>
        <authorList>
            <person name="Kalkreuter E."/>
            <person name="Kautsar S.A."/>
            <person name="Yang D."/>
            <person name="Bader C.D."/>
            <person name="Teijaro C.N."/>
            <person name="Fluegel L."/>
            <person name="Davis C.M."/>
            <person name="Simpson J.R."/>
            <person name="Lauterbach L."/>
            <person name="Steele A.D."/>
            <person name="Gui C."/>
            <person name="Meng S."/>
            <person name="Li G."/>
            <person name="Viehrig K."/>
            <person name="Ye F."/>
            <person name="Su P."/>
            <person name="Kiefer A.F."/>
            <person name="Nichols A."/>
            <person name="Cepeda A.J."/>
            <person name="Yan W."/>
            <person name="Fan B."/>
            <person name="Jiang Y."/>
            <person name="Adhikari A."/>
            <person name="Zheng C.-J."/>
            <person name="Schuster L."/>
            <person name="Cowan T.M."/>
            <person name="Smanski M.J."/>
            <person name="Chevrette M.G."/>
            <person name="De Carvalho L.P.S."/>
            <person name="Shen B."/>
        </authorList>
    </citation>
    <scope>NUCLEOTIDE SEQUENCE [LARGE SCALE GENOMIC DNA]</scope>
    <source>
        <strain evidence="1 2">NPDC000837</strain>
    </source>
</reference>
<protein>
    <submittedName>
        <fullName evidence="1">Uncharacterized protein</fullName>
    </submittedName>
</protein>
<name>A0ABV1V089_9ACTN</name>
<gene>
    <name evidence="1" type="ORF">ABT276_23905</name>
</gene>
<evidence type="ECO:0000313" key="1">
    <source>
        <dbReference type="EMBL" id="MER6616362.1"/>
    </source>
</evidence>
<sequence length="165" mass="17489">MTILMPPAANPVTRYPLERAMAAADTAGPTEGDMLRAALAAYGIPSFAASWGGVSYLLVAVDHATDEGDAEAGLRLVISSGEDAARPAEEHDEPWSAQLCAPDDDWVGEVFRAPVGLTTAEESAVTAWALARWLDREGPALLELHPRPVFPLLGAVDDRDVVDGR</sequence>
<keyword evidence="2" id="KW-1185">Reference proteome</keyword>
<comment type="caution">
    <text evidence="1">The sequence shown here is derived from an EMBL/GenBank/DDBJ whole genome shotgun (WGS) entry which is preliminary data.</text>
</comment>
<dbReference type="EMBL" id="JBEPBX010000023">
    <property type="protein sequence ID" value="MER6616362.1"/>
    <property type="molecule type" value="Genomic_DNA"/>
</dbReference>
<evidence type="ECO:0000313" key="2">
    <source>
        <dbReference type="Proteomes" id="UP001445472"/>
    </source>
</evidence>